<dbReference type="Gene3D" id="3.30.420.10">
    <property type="entry name" value="Ribonuclease H-like superfamily/Ribonuclease H"/>
    <property type="match status" value="1"/>
</dbReference>
<evidence type="ECO:0000259" key="8">
    <source>
        <dbReference type="SMART" id="SM00479"/>
    </source>
</evidence>
<comment type="similarity">
    <text evidence="7">Belongs to the exonuclease superfamily. TREX family.</text>
</comment>
<keyword evidence="3" id="KW-0479">Metal-binding</keyword>
<feature type="domain" description="Exonuclease" evidence="8">
    <location>
        <begin position="547"/>
        <end position="745"/>
    </location>
</feature>
<dbReference type="SMART" id="SM00479">
    <property type="entry name" value="EXOIII"/>
    <property type="match status" value="1"/>
</dbReference>
<evidence type="ECO:0000256" key="4">
    <source>
        <dbReference type="ARBA" id="ARBA00022801"/>
    </source>
</evidence>
<comment type="caution">
    <text evidence="9">The sequence shown here is derived from an EMBL/GenBank/DDBJ whole genome shotgun (WGS) entry which is preliminary data.</text>
</comment>
<reference evidence="9 10" key="1">
    <citation type="submission" date="2022-05" db="EMBL/GenBank/DDBJ databases">
        <authorList>
            <consortium name="Genoscope - CEA"/>
            <person name="William W."/>
        </authorList>
    </citation>
    <scope>NUCLEOTIDE SEQUENCE [LARGE SCALE GENOMIC DNA]</scope>
</reference>
<organism evidence="9 10">
    <name type="scientific">Porites evermanni</name>
    <dbReference type="NCBI Taxonomy" id="104178"/>
    <lineage>
        <taxon>Eukaryota</taxon>
        <taxon>Metazoa</taxon>
        <taxon>Cnidaria</taxon>
        <taxon>Anthozoa</taxon>
        <taxon>Hexacorallia</taxon>
        <taxon>Scleractinia</taxon>
        <taxon>Fungiina</taxon>
        <taxon>Poritidae</taxon>
        <taxon>Porites</taxon>
    </lineage>
</organism>
<dbReference type="InterPro" id="IPR057617">
    <property type="entry name" value="PML_C"/>
</dbReference>
<accession>A0ABN8LIH1</accession>
<gene>
    <name evidence="9" type="ORF">PEVE_00004728</name>
</gene>
<keyword evidence="10" id="KW-1185">Reference proteome</keyword>
<keyword evidence="6" id="KW-0460">Magnesium</keyword>
<dbReference type="InterPro" id="IPR013520">
    <property type="entry name" value="Ribonucl_H"/>
</dbReference>
<proteinExistence type="inferred from homology"/>
<dbReference type="Pfam" id="PF20700">
    <property type="entry name" value="Mutator"/>
    <property type="match status" value="1"/>
</dbReference>
<protein>
    <recommendedName>
        <fullName evidence="8">Exonuclease domain-containing protein</fullName>
    </recommendedName>
</protein>
<dbReference type="PANTHER" id="PTHR13058">
    <property type="entry name" value="THREE PRIME REPAIR EXONUCLEASE 1, 2"/>
    <property type="match status" value="1"/>
</dbReference>
<dbReference type="Pfam" id="PF25244">
    <property type="entry name" value="PML_C"/>
    <property type="match status" value="1"/>
</dbReference>
<evidence type="ECO:0000256" key="2">
    <source>
        <dbReference type="ARBA" id="ARBA00022722"/>
    </source>
</evidence>
<evidence type="ECO:0000256" key="7">
    <source>
        <dbReference type="ARBA" id="ARBA00025769"/>
    </source>
</evidence>
<evidence type="ECO:0000313" key="10">
    <source>
        <dbReference type="Proteomes" id="UP001159427"/>
    </source>
</evidence>
<evidence type="ECO:0000313" key="9">
    <source>
        <dbReference type="EMBL" id="CAH3014731.1"/>
    </source>
</evidence>
<dbReference type="InterPro" id="IPR049012">
    <property type="entry name" value="Mutator_transp_dom"/>
</dbReference>
<dbReference type="InterPro" id="IPR040393">
    <property type="entry name" value="TREX1/2"/>
</dbReference>
<evidence type="ECO:0000256" key="5">
    <source>
        <dbReference type="ARBA" id="ARBA00022839"/>
    </source>
</evidence>
<dbReference type="EMBL" id="CALNXI010000013">
    <property type="protein sequence ID" value="CAH3014731.1"/>
    <property type="molecule type" value="Genomic_DNA"/>
</dbReference>
<dbReference type="InterPro" id="IPR054362">
    <property type="entry name" value="Exu_RNase_H-like"/>
</dbReference>
<keyword evidence="4" id="KW-0378">Hydrolase</keyword>
<dbReference type="InterPro" id="IPR036397">
    <property type="entry name" value="RNaseH_sf"/>
</dbReference>
<evidence type="ECO:0000256" key="6">
    <source>
        <dbReference type="ARBA" id="ARBA00022842"/>
    </source>
</evidence>
<dbReference type="PANTHER" id="PTHR13058:SF22">
    <property type="entry name" value="EXODEOXYRIBONUCLEASE III"/>
    <property type="match status" value="1"/>
</dbReference>
<sequence>MFFPGPLSLTDAVEEIKRGCASLISVICHKCGKPNEISTCRQHKSGKRGPGAYDINTRIALGAIDSGIGYTHVNNFFTTLNIPTINRSAYKRREREIGHAIEEVAANSCSMALENEIDLEKSSGRAPDSDDLFPLSVSYDMQWLKRGRANDSLTGHGAIMGSKTKKVLDYSCANKLCRICESARSKGKDPAYHDCRQNHKGSSKSMEPEVGVRLFNDAPNYGVKYSVFIGDDDSSTIAKIHEEVGYNVEKWSDSSHATRTLVSHLHKIKSEKNNLPGESVLSQKVIDYFQKCFSYCLTQNKGDPEKMRKSLIAIVPHAFGEHKTCEENRLSWCKWLQNPDTYSHKDLPNGKDLTGEHLKKNLTSLFSIYSSDIVINKLVENASSQSNESLHSTVGSKVPKIRFYGGSESADQRIAAAVAQTNLGKQYLVDTLHCADIEPGQITEQKIAMIDYERDAGQKRKSSVEFKKQRRLNYLKRKSRNKSASNREGISYKSGITLTLDPDLLQKAVVTPQELKEFEKYVPTFSERPSKKYITCPDDENSVKSFSFVIFDTETSCGGKQAEIIQLAAETTEGRSFSTFTTPKKEISPHASRVNKFKISWVGGKKCLYRGGNILQTVPFRECLRSFVDFLEDSKGSCDKIVLIGHNSASFDTHILLRTIQEYSPELLHTMKELNIHFADSLILFRNLIKEKHAGLKQDDGSFVKINQEALYKHLFGTDFQGHDALEDVKALSKILFKSSLQLSLSKIVNKSGTTDINSAIGDMNYLDRSHALLKSFDEIIGDPSEGGVMKKSTAKKLADSGLGFHHLKSLFDTQGEQGLLAILANPPTNSRRVRVRGTADPLTLHVILNHFKKIQS</sequence>
<evidence type="ECO:0000256" key="3">
    <source>
        <dbReference type="ARBA" id="ARBA00022723"/>
    </source>
</evidence>
<comment type="cofactor">
    <cofactor evidence="1">
        <name>Mg(2+)</name>
        <dbReference type="ChEBI" id="CHEBI:18420"/>
    </cofactor>
</comment>
<name>A0ABN8LIH1_9CNID</name>
<keyword evidence="5" id="KW-0269">Exonuclease</keyword>
<dbReference type="InterPro" id="IPR012337">
    <property type="entry name" value="RNaseH-like_sf"/>
</dbReference>
<dbReference type="SUPFAM" id="SSF53098">
    <property type="entry name" value="Ribonuclease H-like"/>
    <property type="match status" value="1"/>
</dbReference>
<dbReference type="Pfam" id="PF22123">
    <property type="entry name" value="Exu_RNase_H_like"/>
    <property type="match status" value="1"/>
</dbReference>
<dbReference type="Proteomes" id="UP001159427">
    <property type="component" value="Unassembled WGS sequence"/>
</dbReference>
<keyword evidence="2" id="KW-0540">Nuclease</keyword>
<evidence type="ECO:0000256" key="1">
    <source>
        <dbReference type="ARBA" id="ARBA00001946"/>
    </source>
</evidence>
<dbReference type="CDD" id="cd06127">
    <property type="entry name" value="DEDDh"/>
    <property type="match status" value="1"/>
</dbReference>